<evidence type="ECO:0000256" key="1">
    <source>
        <dbReference type="SAM" id="Phobius"/>
    </source>
</evidence>
<evidence type="ECO:0000313" key="3">
    <source>
        <dbReference type="EMBL" id="ODG91050.1"/>
    </source>
</evidence>
<evidence type="ECO:0000313" key="4">
    <source>
        <dbReference type="Proteomes" id="UP000094580"/>
    </source>
</evidence>
<organism evidence="3 4">
    <name type="scientific">Gottfriedia luciferensis</name>
    <dbReference type="NCBI Taxonomy" id="178774"/>
    <lineage>
        <taxon>Bacteria</taxon>
        <taxon>Bacillati</taxon>
        <taxon>Bacillota</taxon>
        <taxon>Bacilli</taxon>
        <taxon>Bacillales</taxon>
        <taxon>Bacillaceae</taxon>
        <taxon>Gottfriedia</taxon>
    </lineage>
</organism>
<reference evidence="3 4" key="1">
    <citation type="submission" date="2016-07" db="EMBL/GenBank/DDBJ databases">
        <authorList>
            <person name="Townsley L."/>
            <person name="Shank E.A."/>
        </authorList>
    </citation>
    <scope>NUCLEOTIDE SEQUENCE [LARGE SCALE GENOMIC DNA]</scope>
    <source>
        <strain evidence="3 4">CH01</strain>
    </source>
</reference>
<feature type="transmembrane region" description="Helical" evidence="1">
    <location>
        <begin position="58"/>
        <end position="79"/>
    </location>
</feature>
<comment type="caution">
    <text evidence="3">The sequence shown here is derived from an EMBL/GenBank/DDBJ whole genome shotgun (WGS) entry which is preliminary data.</text>
</comment>
<keyword evidence="4" id="KW-1185">Reference proteome</keyword>
<dbReference type="Proteomes" id="UP000094580">
    <property type="component" value="Unassembled WGS sequence"/>
</dbReference>
<dbReference type="Pfam" id="PF14317">
    <property type="entry name" value="YcxB"/>
    <property type="match status" value="1"/>
</dbReference>
<keyword evidence="1" id="KW-1133">Transmembrane helix</keyword>
<dbReference type="InterPro" id="IPR025588">
    <property type="entry name" value="YcxB-like_C"/>
</dbReference>
<gene>
    <name evidence="3" type="ORF">BED47_08455</name>
</gene>
<protein>
    <recommendedName>
        <fullName evidence="2">YcxB-like C-terminal domain-containing protein</fullName>
    </recommendedName>
</protein>
<evidence type="ECO:0000259" key="2">
    <source>
        <dbReference type="Pfam" id="PF14317"/>
    </source>
</evidence>
<feature type="domain" description="YcxB-like C-terminal" evidence="2">
    <location>
        <begin position="106"/>
        <end position="164"/>
    </location>
</feature>
<keyword evidence="1" id="KW-0472">Membrane</keyword>
<sequence>MKLNYEINLDDYIEFNLHHLKHSKTVQKSLINQRIAVSLIYLVIPFLISFFFKQPLFGYLLAFSIAAILWFVYFPKYFYRSSKNKMIKHLTEKNDQSLFGEHSLKVDENGMKEITKSSVHEIKWDDIVEIKGTKNYFYIYFTSMQAIVVPLEAIKDDMERLLQFYRKYNIQVLYC</sequence>
<dbReference type="EMBL" id="MDKC01000032">
    <property type="protein sequence ID" value="ODG91050.1"/>
    <property type="molecule type" value="Genomic_DNA"/>
</dbReference>
<keyword evidence="1" id="KW-0812">Transmembrane</keyword>
<dbReference type="RefSeq" id="WP_069034420.1">
    <property type="nucleotide sequence ID" value="NZ_MDKC01000032.1"/>
</dbReference>
<accession>A0ABX2ZMV4</accession>
<proteinExistence type="predicted"/>
<feature type="transmembrane region" description="Helical" evidence="1">
    <location>
        <begin position="31"/>
        <end position="52"/>
    </location>
</feature>
<name>A0ABX2ZMV4_9BACI</name>